<reference evidence="1 2" key="1">
    <citation type="submission" date="2018-06" db="EMBL/GenBank/DDBJ databases">
        <title>Recombination Drives Gene Content and Phenotype Evolution in Wild Type E. coli Strains.</title>
        <authorList>
            <person name="Field C.M."/>
            <person name="Silander O.K."/>
            <person name="Van Nimwegen E."/>
        </authorList>
    </citation>
    <scope>NUCLEOTIDE SEQUENCE [LARGE SCALE GENOMIC DNA]</scope>
    <source>
        <strain evidence="1 2">SC344</strain>
    </source>
</reference>
<name>A0A370V510_9ESCH</name>
<accession>A0A370V510</accession>
<sequence>MHQRFTDTVCQAEVQTGVVSPVFAPAVIDTGGQQRERRPGDAGSDGVRIFLAFRLTEQRHFIPVILLVNQLTAQLRVRRQPAFGTDIPAVSRTFVIIGNGRGLPPVRQAFVPVGGQLQVITPGFHASPVAAVGVAPVHVIKHVVPQHPAVIREVTVAKSGIGGESPVVIPHPELGEQHVLRGVVKRQQHIERRAFQGEITVHTQLRFRRTELVQPLRDRICRLPGSRPGQQLAGSITAVAALQHTSGLHRRLCHRLLISLKDTGKCRGNLKKELQSGQPINCDTSYL</sequence>
<evidence type="ECO:0000313" key="1">
    <source>
        <dbReference type="EMBL" id="RDR24972.1"/>
    </source>
</evidence>
<evidence type="ECO:0000313" key="2">
    <source>
        <dbReference type="Proteomes" id="UP000254454"/>
    </source>
</evidence>
<protein>
    <submittedName>
        <fullName evidence="1">Uncharacterized protein</fullName>
    </submittedName>
</protein>
<dbReference type="Proteomes" id="UP000254454">
    <property type="component" value="Unassembled WGS sequence"/>
</dbReference>
<dbReference type="EMBL" id="QONO01000161">
    <property type="protein sequence ID" value="RDR24972.1"/>
    <property type="molecule type" value="Genomic_DNA"/>
</dbReference>
<dbReference type="AlphaFoldDB" id="A0A370V510"/>
<gene>
    <name evidence="1" type="ORF">C4A13_04269</name>
</gene>
<proteinExistence type="predicted"/>
<organism evidence="1 2">
    <name type="scientific">Escherichia marmotae</name>
    <dbReference type="NCBI Taxonomy" id="1499973"/>
    <lineage>
        <taxon>Bacteria</taxon>
        <taxon>Pseudomonadati</taxon>
        <taxon>Pseudomonadota</taxon>
        <taxon>Gammaproteobacteria</taxon>
        <taxon>Enterobacterales</taxon>
        <taxon>Enterobacteriaceae</taxon>
        <taxon>Escherichia</taxon>
    </lineage>
</organism>
<comment type="caution">
    <text evidence="1">The sequence shown here is derived from an EMBL/GenBank/DDBJ whole genome shotgun (WGS) entry which is preliminary data.</text>
</comment>